<gene>
    <name evidence="2" type="ORF">BMJ33_01045</name>
</gene>
<dbReference type="Proteomes" id="UP001190825">
    <property type="component" value="Unassembled WGS sequence"/>
</dbReference>
<name>A0ABX4TVH5_9HYPH</name>
<evidence type="ECO:0000256" key="1">
    <source>
        <dbReference type="SAM" id="Coils"/>
    </source>
</evidence>
<dbReference type="RefSeq" id="WP_101779867.1">
    <property type="nucleotide sequence ID" value="NZ_NBUC01000009.1"/>
</dbReference>
<proteinExistence type="predicted"/>
<keyword evidence="1" id="KW-0175">Coiled coil</keyword>
<evidence type="ECO:0000313" key="3">
    <source>
        <dbReference type="Proteomes" id="UP001190825"/>
    </source>
</evidence>
<accession>A0ABX4TVH5</accession>
<sequence length="201" mass="22627">MVMGIRDKAEQTDFQIALRGHANVSPAELHDEVITLEQSLASAHREIEILQRALEANRARDAQTEVSITATLARFEVLQEEKIALAAEVVELREQLTSSERTRSSEQLKVTALQKEKAALAAELATLREQLASFESARASEQAKVTGLQKEKTSLSAQIAKLRHELATSERKLKVLYSSTSWRITRPLRRVKLPSMWKKTR</sequence>
<comment type="caution">
    <text evidence="2">The sequence shown here is derived from an EMBL/GenBank/DDBJ whole genome shotgun (WGS) entry which is preliminary data.</text>
</comment>
<dbReference type="EMBL" id="NBUC01000009">
    <property type="protein sequence ID" value="PLU09347.1"/>
    <property type="molecule type" value="Genomic_DNA"/>
</dbReference>
<protein>
    <submittedName>
        <fullName evidence="2">Uncharacterized protein</fullName>
    </submittedName>
</protein>
<dbReference type="SUPFAM" id="SSF90257">
    <property type="entry name" value="Myosin rod fragments"/>
    <property type="match status" value="1"/>
</dbReference>
<evidence type="ECO:0000313" key="2">
    <source>
        <dbReference type="EMBL" id="PLU09347.1"/>
    </source>
</evidence>
<keyword evidence="3" id="KW-1185">Reference proteome</keyword>
<dbReference type="Gene3D" id="1.10.287.1490">
    <property type="match status" value="1"/>
</dbReference>
<reference evidence="2 3" key="1">
    <citation type="journal article" date="2018" name="FEMS Microbiol. Ecol.">
        <title>Co-invading symbiotic mutualists of Medicago polymorpha retain high ancestral diversity and contain diverse accessory genomes.</title>
        <authorList>
            <person name="Porter S.S."/>
            <person name="Faber-Hammond J.J."/>
            <person name="Friesen M.L."/>
        </authorList>
    </citation>
    <scope>NUCLEOTIDE SEQUENCE [LARGE SCALE GENOMIC DNA]</scope>
    <source>
        <strain evidence="2 3">Str16</strain>
    </source>
</reference>
<feature type="coiled-coil region" evidence="1">
    <location>
        <begin position="33"/>
        <end position="172"/>
    </location>
</feature>
<organism evidence="2 3">
    <name type="scientific">Sinorhizobium medicae</name>
    <dbReference type="NCBI Taxonomy" id="110321"/>
    <lineage>
        <taxon>Bacteria</taxon>
        <taxon>Pseudomonadati</taxon>
        <taxon>Pseudomonadota</taxon>
        <taxon>Alphaproteobacteria</taxon>
        <taxon>Hyphomicrobiales</taxon>
        <taxon>Rhizobiaceae</taxon>
        <taxon>Sinorhizobium/Ensifer group</taxon>
        <taxon>Sinorhizobium</taxon>
    </lineage>
</organism>